<feature type="compositionally biased region" description="Polar residues" evidence="10">
    <location>
        <begin position="388"/>
        <end position="413"/>
    </location>
</feature>
<sequence>MVAYEQELAALREPISLPESEETWDAIGDALMRFAALSRGNGTKYPQETIVTLRSVSRSLCQAANSERSRLSGIALDLFSTLVSVMDRSFESLIPLFLPTLLALCARSNKVFVSRARSCLLSLIEHTRSPTILPYLAESSKDKTVSLRIAAAEGILACLNCFNPPDLEKEPRAREVEAIIRSTATDASADVRKIGRQIFEAYRVLLPQRLDRFTQPLTPTIRKYLDIKPKPASQAQSNPPSRPPSSQSINSLQGASSELHFSSSTSALSSGTRETATRGAHQTAFHVRSASVLGIAREASNYPRNRPGEKGKSYTTKTSTVRPPPTRHIAVQPPQRSVGKSTKGMPPPDFVPKRSAQEIRKTGTSEILTGQPDNLHAIEHSTGAVLHSVSSTSGTQTSCSRPGSSKIDSTSGGPTRMPTKQDVQPRAQTGPIRPTSIEAQRTQQEAVERKERVVGGARRVLVVSELSSVSSTSSASKTESNQQKVPSRGPGRKVRQNSTSKIAEKAKPLPLKDSETRSRETVSKSRQHSGGTRNLGQATAPIVTQAGDKVMTVNAPRTCAPTPLLDSATENLDVIKPALVPLPPSPTPTEIVDPITPMRTSARLPGVSLPAQTPISALVADIQGGFLCPPSSPLTPIPPLPSETNLHNPHLPLWKPLRPMSRATAPARFDSSPETIRLNSVVRLPTEKPRSTLEELVINL</sequence>
<evidence type="ECO:0000256" key="3">
    <source>
        <dbReference type="ARBA" id="ARBA00022490"/>
    </source>
</evidence>
<feature type="compositionally biased region" description="Low complexity" evidence="10">
    <location>
        <begin position="465"/>
        <end position="480"/>
    </location>
</feature>
<dbReference type="GO" id="GO:1990023">
    <property type="term" value="C:mitotic spindle midzone"/>
    <property type="evidence" value="ECO:0007669"/>
    <property type="project" value="TreeGrafter"/>
</dbReference>
<dbReference type="GeneID" id="24101266"/>
<dbReference type="STRING" id="599839.J4ICG4"/>
<accession>J4ICG4</accession>
<keyword evidence="7" id="KW-0131">Cell cycle</keyword>
<keyword evidence="8" id="KW-0206">Cytoskeleton</keyword>
<dbReference type="InterPro" id="IPR024395">
    <property type="entry name" value="CLASP_N_dom"/>
</dbReference>
<dbReference type="GO" id="GO:0008017">
    <property type="term" value="F:microtubule binding"/>
    <property type="evidence" value="ECO:0007669"/>
    <property type="project" value="TreeGrafter"/>
</dbReference>
<feature type="region of interest" description="Disordered" evidence="10">
    <location>
        <begin position="465"/>
        <end position="538"/>
    </location>
</feature>
<dbReference type="Proteomes" id="UP000006352">
    <property type="component" value="Unassembled WGS sequence"/>
</dbReference>
<keyword evidence="4" id="KW-0132">Cell division</keyword>
<dbReference type="GO" id="GO:0090307">
    <property type="term" value="P:mitotic spindle assembly"/>
    <property type="evidence" value="ECO:0007669"/>
    <property type="project" value="TreeGrafter"/>
</dbReference>
<evidence type="ECO:0000256" key="10">
    <source>
        <dbReference type="SAM" id="MobiDB-lite"/>
    </source>
</evidence>
<feature type="region of interest" description="Disordered" evidence="10">
    <location>
        <begin position="296"/>
        <end position="358"/>
    </location>
</feature>
<gene>
    <name evidence="12" type="ORF">FIBRA_08624</name>
</gene>
<keyword evidence="6" id="KW-0677">Repeat</keyword>
<evidence type="ECO:0000256" key="1">
    <source>
        <dbReference type="ARBA" id="ARBA00004186"/>
    </source>
</evidence>
<dbReference type="PROSITE" id="PS50077">
    <property type="entry name" value="HEAT_REPEAT"/>
    <property type="match status" value="1"/>
</dbReference>
<feature type="compositionally biased region" description="Basic and acidic residues" evidence="10">
    <location>
        <begin position="502"/>
        <end position="523"/>
    </location>
</feature>
<keyword evidence="7" id="KW-0498">Mitosis</keyword>
<proteinExistence type="inferred from homology"/>
<dbReference type="EMBL" id="HE797306">
    <property type="protein sequence ID" value="CCM06366.1"/>
    <property type="molecule type" value="Genomic_DNA"/>
</dbReference>
<dbReference type="HOGENOM" id="CLU_015717_0_0_1"/>
<feature type="domain" description="TOG" evidence="11">
    <location>
        <begin position="3"/>
        <end position="238"/>
    </location>
</feature>
<dbReference type="GO" id="GO:0031110">
    <property type="term" value="P:regulation of microtubule polymerization or depolymerization"/>
    <property type="evidence" value="ECO:0007669"/>
    <property type="project" value="UniProtKB-ARBA"/>
</dbReference>
<evidence type="ECO:0000256" key="9">
    <source>
        <dbReference type="PROSITE-ProRule" id="PRU00103"/>
    </source>
</evidence>
<evidence type="ECO:0000256" key="8">
    <source>
        <dbReference type="ARBA" id="ARBA00023212"/>
    </source>
</evidence>
<dbReference type="Gene3D" id="1.25.10.10">
    <property type="entry name" value="Leucine-rich Repeat Variant"/>
    <property type="match status" value="1"/>
</dbReference>
<dbReference type="PANTHER" id="PTHR21567">
    <property type="entry name" value="CLASP"/>
    <property type="match status" value="1"/>
</dbReference>
<dbReference type="InterPro" id="IPR034085">
    <property type="entry name" value="TOG"/>
</dbReference>
<evidence type="ECO:0000313" key="12">
    <source>
        <dbReference type="EMBL" id="CCM06366.1"/>
    </source>
</evidence>
<dbReference type="InParanoid" id="J4ICG4"/>
<dbReference type="SMART" id="SM01349">
    <property type="entry name" value="TOG"/>
    <property type="match status" value="1"/>
</dbReference>
<dbReference type="SUPFAM" id="SSF48371">
    <property type="entry name" value="ARM repeat"/>
    <property type="match status" value="1"/>
</dbReference>
<evidence type="ECO:0000259" key="11">
    <source>
        <dbReference type="SMART" id="SM01349"/>
    </source>
</evidence>
<dbReference type="GO" id="GO:0005876">
    <property type="term" value="C:spindle microtubule"/>
    <property type="evidence" value="ECO:0007669"/>
    <property type="project" value="TreeGrafter"/>
</dbReference>
<organism evidence="12 13">
    <name type="scientific">Fibroporia radiculosa</name>
    <dbReference type="NCBI Taxonomy" id="599839"/>
    <lineage>
        <taxon>Eukaryota</taxon>
        <taxon>Fungi</taxon>
        <taxon>Dikarya</taxon>
        <taxon>Basidiomycota</taxon>
        <taxon>Agaricomycotina</taxon>
        <taxon>Agaricomycetes</taxon>
        <taxon>Polyporales</taxon>
        <taxon>Fibroporiaceae</taxon>
        <taxon>Fibroporia</taxon>
    </lineage>
</organism>
<keyword evidence="5" id="KW-0493">Microtubule</keyword>
<comment type="subcellular location">
    <subcellularLocation>
        <location evidence="1">Cytoplasm</location>
        <location evidence="1">Cytoskeleton</location>
        <location evidence="1">Spindle</location>
    </subcellularLocation>
</comment>
<dbReference type="GO" id="GO:1902903">
    <property type="term" value="P:regulation of supramolecular fiber organization"/>
    <property type="evidence" value="ECO:0007669"/>
    <property type="project" value="UniProtKB-ARBA"/>
</dbReference>
<keyword evidence="3" id="KW-0963">Cytoplasm</keyword>
<evidence type="ECO:0000256" key="7">
    <source>
        <dbReference type="ARBA" id="ARBA00022776"/>
    </source>
</evidence>
<feature type="repeat" description="HEAT" evidence="9">
    <location>
        <begin position="132"/>
        <end position="170"/>
    </location>
</feature>
<feature type="region of interest" description="Disordered" evidence="10">
    <location>
        <begin position="228"/>
        <end position="284"/>
    </location>
</feature>
<evidence type="ECO:0000256" key="2">
    <source>
        <dbReference type="ARBA" id="ARBA00009549"/>
    </source>
</evidence>
<feature type="compositionally biased region" description="Polar residues" evidence="10">
    <location>
        <begin position="528"/>
        <end position="537"/>
    </location>
</feature>
<dbReference type="RefSeq" id="XP_012185649.1">
    <property type="nucleotide sequence ID" value="XM_012330259.1"/>
</dbReference>
<comment type="similarity">
    <text evidence="2">Belongs to the CLASP family.</text>
</comment>
<dbReference type="GO" id="GO:0051301">
    <property type="term" value="P:cell division"/>
    <property type="evidence" value="ECO:0007669"/>
    <property type="project" value="UniProtKB-KW"/>
</dbReference>
<dbReference type="AlphaFoldDB" id="J4ICG4"/>
<evidence type="ECO:0000256" key="4">
    <source>
        <dbReference type="ARBA" id="ARBA00022618"/>
    </source>
</evidence>
<dbReference type="GO" id="GO:0005815">
    <property type="term" value="C:microtubule organizing center"/>
    <property type="evidence" value="ECO:0007669"/>
    <property type="project" value="TreeGrafter"/>
</dbReference>
<protein>
    <recommendedName>
        <fullName evidence="11">TOG domain-containing protein</fullName>
    </recommendedName>
</protein>
<dbReference type="Pfam" id="PF12348">
    <property type="entry name" value="CLASP_N"/>
    <property type="match status" value="1"/>
</dbReference>
<evidence type="ECO:0000256" key="5">
    <source>
        <dbReference type="ARBA" id="ARBA00022701"/>
    </source>
</evidence>
<feature type="region of interest" description="Disordered" evidence="10">
    <location>
        <begin position="387"/>
        <end position="451"/>
    </location>
</feature>
<dbReference type="PANTHER" id="PTHR21567:SF60">
    <property type="entry name" value="CLASP N-TERMINAL DOMAIN-CONTAINING PROTEIN"/>
    <property type="match status" value="1"/>
</dbReference>
<dbReference type="InterPro" id="IPR016024">
    <property type="entry name" value="ARM-type_fold"/>
</dbReference>
<dbReference type="OrthoDB" id="46159at2759"/>
<keyword evidence="13" id="KW-1185">Reference proteome</keyword>
<evidence type="ECO:0000313" key="13">
    <source>
        <dbReference type="Proteomes" id="UP000006352"/>
    </source>
</evidence>
<dbReference type="InterPro" id="IPR011989">
    <property type="entry name" value="ARM-like"/>
</dbReference>
<name>J4ICG4_9APHY</name>
<feature type="compositionally biased region" description="Low complexity" evidence="10">
    <location>
        <begin position="256"/>
        <end position="270"/>
    </location>
</feature>
<dbReference type="InterPro" id="IPR021133">
    <property type="entry name" value="HEAT_type_2"/>
</dbReference>
<evidence type="ECO:0000256" key="6">
    <source>
        <dbReference type="ARBA" id="ARBA00022737"/>
    </source>
</evidence>
<reference evidence="12 13" key="1">
    <citation type="journal article" date="2012" name="Appl. Environ. Microbiol.">
        <title>Short-read sequencing for genomic analysis of the brown rot fungus Fibroporia radiculosa.</title>
        <authorList>
            <person name="Tang J.D."/>
            <person name="Perkins A.D."/>
            <person name="Sonstegard T.S."/>
            <person name="Schroeder S.G."/>
            <person name="Burgess S.C."/>
            <person name="Diehl S.V."/>
        </authorList>
    </citation>
    <scope>NUCLEOTIDE SEQUENCE [LARGE SCALE GENOMIC DNA]</scope>
    <source>
        <strain evidence="12 13">TFFH 294</strain>
    </source>
</reference>
<dbReference type="GO" id="GO:0005881">
    <property type="term" value="C:cytoplasmic microtubule"/>
    <property type="evidence" value="ECO:0007669"/>
    <property type="project" value="TreeGrafter"/>
</dbReference>
<feature type="compositionally biased region" description="Low complexity" evidence="10">
    <location>
        <begin position="230"/>
        <end position="248"/>
    </location>
</feature>